<organism evidence="1 2">
    <name type="scientific">Trichinella britovi</name>
    <name type="common">Parasitic roundworm</name>
    <dbReference type="NCBI Taxonomy" id="45882"/>
    <lineage>
        <taxon>Eukaryota</taxon>
        <taxon>Metazoa</taxon>
        <taxon>Ecdysozoa</taxon>
        <taxon>Nematoda</taxon>
        <taxon>Enoplea</taxon>
        <taxon>Dorylaimia</taxon>
        <taxon>Trichinellida</taxon>
        <taxon>Trichinellidae</taxon>
        <taxon>Trichinella</taxon>
    </lineage>
</organism>
<evidence type="ECO:0000313" key="2">
    <source>
        <dbReference type="Proteomes" id="UP000054653"/>
    </source>
</evidence>
<comment type="caution">
    <text evidence="1">The sequence shown here is derived from an EMBL/GenBank/DDBJ whole genome shotgun (WGS) entry which is preliminary data.</text>
</comment>
<proteinExistence type="predicted"/>
<evidence type="ECO:0000313" key="1">
    <source>
        <dbReference type="EMBL" id="KRY47158.1"/>
    </source>
</evidence>
<dbReference type="AlphaFoldDB" id="A0A0V1CD09"/>
<gene>
    <name evidence="1" type="ORF">T03_4956</name>
</gene>
<accession>A0A0V1CD09</accession>
<name>A0A0V1CD09_TRIBR</name>
<dbReference type="Proteomes" id="UP000054653">
    <property type="component" value="Unassembled WGS sequence"/>
</dbReference>
<sequence length="120" mass="13481">MTLSASPIFQNPRKILPVAFSICVSNVRASSVTITVVSTIGIQLIWTARLLDSQSKATVDDIKVVNKIHDRAHHDRFPLKYLNHLQRFQVWPNHPNDCGLQAIPIYIGKSSYSASGDHFR</sequence>
<dbReference type="EMBL" id="JYDI01000253">
    <property type="protein sequence ID" value="KRY47158.1"/>
    <property type="molecule type" value="Genomic_DNA"/>
</dbReference>
<keyword evidence="2" id="KW-1185">Reference proteome</keyword>
<protein>
    <submittedName>
        <fullName evidence="1">Uncharacterized protein</fullName>
    </submittedName>
</protein>
<reference evidence="1 2" key="1">
    <citation type="submission" date="2015-01" db="EMBL/GenBank/DDBJ databases">
        <title>Evolution of Trichinella species and genotypes.</title>
        <authorList>
            <person name="Korhonen P.K."/>
            <person name="Edoardo P."/>
            <person name="Giuseppe L.R."/>
            <person name="Gasser R.B."/>
        </authorList>
    </citation>
    <scope>NUCLEOTIDE SEQUENCE [LARGE SCALE GENOMIC DNA]</scope>
    <source>
        <strain evidence="1">ISS120</strain>
    </source>
</reference>